<accession>A0ABT9ZA46</accession>
<dbReference type="RefSeq" id="WP_307336224.1">
    <property type="nucleotide sequence ID" value="NZ_JAUSUD010000001.1"/>
</dbReference>
<evidence type="ECO:0000313" key="2">
    <source>
        <dbReference type="Proteomes" id="UP001234495"/>
    </source>
</evidence>
<sequence>METVTLTEWLKGNHLTGNEIDFLVTLIPTFTFLQHNPEKKAQAFSMLAEQFPDFYVNPEGNYMEYDVINTTIQKNIPGKISTKEVLRRMSEQGLCRS</sequence>
<organism evidence="1 2">
    <name type="scientific">Metabacillus malikii</name>
    <dbReference type="NCBI Taxonomy" id="1504265"/>
    <lineage>
        <taxon>Bacteria</taxon>
        <taxon>Bacillati</taxon>
        <taxon>Bacillota</taxon>
        <taxon>Bacilli</taxon>
        <taxon>Bacillales</taxon>
        <taxon>Bacillaceae</taxon>
        <taxon>Metabacillus</taxon>
    </lineage>
</organism>
<dbReference type="EMBL" id="JAUSUD010000001">
    <property type="protein sequence ID" value="MDQ0229097.1"/>
    <property type="molecule type" value="Genomic_DNA"/>
</dbReference>
<name>A0ABT9ZA46_9BACI</name>
<evidence type="ECO:0000313" key="1">
    <source>
        <dbReference type="EMBL" id="MDQ0229097.1"/>
    </source>
</evidence>
<dbReference type="Proteomes" id="UP001234495">
    <property type="component" value="Unassembled WGS sequence"/>
</dbReference>
<gene>
    <name evidence="1" type="ORF">J2S19_000347</name>
</gene>
<protein>
    <submittedName>
        <fullName evidence="1">Uncharacterized protein</fullName>
    </submittedName>
</protein>
<proteinExistence type="predicted"/>
<comment type="caution">
    <text evidence="1">The sequence shown here is derived from an EMBL/GenBank/DDBJ whole genome shotgun (WGS) entry which is preliminary data.</text>
</comment>
<reference evidence="1 2" key="1">
    <citation type="submission" date="2023-07" db="EMBL/GenBank/DDBJ databases">
        <title>Genomic Encyclopedia of Type Strains, Phase IV (KMG-IV): sequencing the most valuable type-strain genomes for metagenomic binning, comparative biology and taxonomic classification.</title>
        <authorList>
            <person name="Goeker M."/>
        </authorList>
    </citation>
    <scope>NUCLEOTIDE SEQUENCE [LARGE SCALE GENOMIC DNA]</scope>
    <source>
        <strain evidence="1 2">DSM 29005</strain>
    </source>
</reference>
<keyword evidence="2" id="KW-1185">Reference proteome</keyword>